<dbReference type="PANTHER" id="PTHR40114">
    <property type="entry name" value="SLR0698 PROTEIN"/>
    <property type="match status" value="1"/>
</dbReference>
<feature type="active site" description="Proton acceptor" evidence="1">
    <location>
        <position position="28"/>
    </location>
</feature>
<organism evidence="3">
    <name type="scientific">Paraconexibacter sp. AEG42_29</name>
    <dbReference type="NCBI Taxonomy" id="2997339"/>
    <lineage>
        <taxon>Bacteria</taxon>
        <taxon>Bacillati</taxon>
        <taxon>Actinomycetota</taxon>
        <taxon>Thermoleophilia</taxon>
        <taxon>Solirubrobacterales</taxon>
        <taxon>Paraconexibacteraceae</taxon>
        <taxon>Paraconexibacter</taxon>
    </lineage>
</organism>
<dbReference type="PIRSF" id="PIRSF016487">
    <property type="entry name" value="CYTH_UCP016487"/>
    <property type="match status" value="1"/>
</dbReference>
<evidence type="ECO:0000256" key="1">
    <source>
        <dbReference type="PIRSR" id="PIRSR016487-1"/>
    </source>
</evidence>
<accession>A0AAU7ATQ3</accession>
<dbReference type="Gene3D" id="2.40.320.10">
    <property type="entry name" value="Hypothetical Protein Pfu-838710-001"/>
    <property type="match status" value="1"/>
</dbReference>
<dbReference type="KEGG" id="parq:DSM112329_01842"/>
<dbReference type="SMART" id="SM01118">
    <property type="entry name" value="CYTH"/>
    <property type="match status" value="1"/>
</dbReference>
<dbReference type="Pfam" id="PF01928">
    <property type="entry name" value="CYTH"/>
    <property type="match status" value="1"/>
</dbReference>
<protein>
    <submittedName>
        <fullName evidence="3">Inorganic triphosphatase</fullName>
        <ecNumber evidence="3">3.6.1.25</ecNumber>
    </submittedName>
</protein>
<dbReference type="PANTHER" id="PTHR40114:SF1">
    <property type="entry name" value="SLR0698 PROTEIN"/>
    <property type="match status" value="1"/>
</dbReference>
<evidence type="ECO:0000259" key="2">
    <source>
        <dbReference type="PROSITE" id="PS51707"/>
    </source>
</evidence>
<dbReference type="PROSITE" id="PS51707">
    <property type="entry name" value="CYTH"/>
    <property type="match status" value="1"/>
</dbReference>
<name>A0AAU7ATQ3_9ACTN</name>
<dbReference type="CDD" id="cd07761">
    <property type="entry name" value="CYTH-like_CthTTM-like"/>
    <property type="match status" value="1"/>
</dbReference>
<dbReference type="InterPro" id="IPR012042">
    <property type="entry name" value="NeuTTM/CthTTM-like"/>
</dbReference>
<evidence type="ECO:0000313" key="3">
    <source>
        <dbReference type="EMBL" id="XAY05001.1"/>
    </source>
</evidence>
<gene>
    <name evidence="3" type="ORF">DSM112329_01842</name>
</gene>
<dbReference type="EC" id="3.6.1.25" evidence="3"/>
<dbReference type="InterPro" id="IPR023577">
    <property type="entry name" value="CYTH_domain"/>
</dbReference>
<dbReference type="GO" id="GO:0050355">
    <property type="term" value="F:inorganic triphosphate phosphatase activity"/>
    <property type="evidence" value="ECO:0007669"/>
    <property type="project" value="UniProtKB-EC"/>
</dbReference>
<keyword evidence="3" id="KW-0378">Hydrolase</keyword>
<dbReference type="SUPFAM" id="SSF55154">
    <property type="entry name" value="CYTH-like phosphatases"/>
    <property type="match status" value="1"/>
</dbReference>
<feature type="domain" description="CYTH" evidence="2">
    <location>
        <begin position="1"/>
        <end position="148"/>
    </location>
</feature>
<dbReference type="AlphaFoldDB" id="A0AAU7ATQ3"/>
<dbReference type="InterPro" id="IPR033469">
    <property type="entry name" value="CYTH-like_dom_sf"/>
</dbReference>
<proteinExistence type="predicted"/>
<dbReference type="EMBL" id="CP114014">
    <property type="protein sequence ID" value="XAY05001.1"/>
    <property type="molecule type" value="Genomic_DNA"/>
</dbReference>
<reference evidence="3" key="1">
    <citation type="submission" date="2022-12" db="EMBL/GenBank/DDBJ databases">
        <title>Paraconexibacter alkalitolerans sp. nov. and Baekduia alba sp. nov., isolated from soil and emended description of the genera Paraconexibacter (Chun et al., 2020) and Baekduia (An et al., 2020).</title>
        <authorList>
            <person name="Vieira S."/>
            <person name="Huber K.J."/>
            <person name="Geppert A."/>
            <person name="Wolf J."/>
            <person name="Neumann-Schaal M."/>
            <person name="Muesken M."/>
            <person name="Overmann J."/>
        </authorList>
    </citation>
    <scope>NUCLEOTIDE SEQUENCE</scope>
    <source>
        <strain evidence="3">AEG42_29</strain>
    </source>
</reference>
<sequence>MEIERKFVADGVPEAIAQAAGRDLRQGYVAVDEQAEARVRADGDSHVLTIKGGHGLTRTEVELELDAGRFDALWALTEDRRVTKTRHRVDLADGLVAEVDVYSGALAGLVTAEVEFPDEAASAAFDPPAWLGREVTGDKRYANQRLAVDGRPA</sequence>
<dbReference type="RefSeq" id="WP_354701523.1">
    <property type="nucleotide sequence ID" value="NZ_CP114014.1"/>
</dbReference>